<accession>A0A7J7CDA8</accession>
<evidence type="ECO:0000313" key="5">
    <source>
        <dbReference type="Proteomes" id="UP000593562"/>
    </source>
</evidence>
<evidence type="ECO:0000256" key="3">
    <source>
        <dbReference type="SAM" id="MobiDB-lite"/>
    </source>
</evidence>
<comment type="similarity">
    <text evidence="1">Belongs to the TCP11 family.</text>
</comment>
<evidence type="ECO:0008006" key="6">
    <source>
        <dbReference type="Google" id="ProtNLM"/>
    </source>
</evidence>
<organism evidence="4 5">
    <name type="scientific">Tripterygium wilfordii</name>
    <name type="common">Thunder God vine</name>
    <dbReference type="NCBI Taxonomy" id="458696"/>
    <lineage>
        <taxon>Eukaryota</taxon>
        <taxon>Viridiplantae</taxon>
        <taxon>Streptophyta</taxon>
        <taxon>Embryophyta</taxon>
        <taxon>Tracheophyta</taxon>
        <taxon>Spermatophyta</taxon>
        <taxon>Magnoliopsida</taxon>
        <taxon>eudicotyledons</taxon>
        <taxon>Gunneridae</taxon>
        <taxon>Pentapetalae</taxon>
        <taxon>rosids</taxon>
        <taxon>fabids</taxon>
        <taxon>Celastrales</taxon>
        <taxon>Celastraceae</taxon>
        <taxon>Tripterygium</taxon>
    </lineage>
</organism>
<dbReference type="EMBL" id="JAAARO010000018">
    <property type="protein sequence ID" value="KAF5732113.1"/>
    <property type="molecule type" value="Genomic_DNA"/>
</dbReference>
<keyword evidence="5" id="KW-1185">Reference proteome</keyword>
<sequence>MDSPEGGRMGGGIVLDFPVGDNTAPLAATPLTLPKRLRERLATECKTPSTVEEIEAKLRDADIRREQFYKKVSSKARPKSRSPSQSSSHEEELRQRLQAKLQAAEQKRLSILAKAQKRLARLDELRQEAKSGVDMRFERESQKLGTKVESLVQQAVANRMLIVKAHWQRRATLKERSSQSLLRRVAREYRYKERVCAAIHQKRTAAEKKRMVLLEAKKKRARARVLQVQQVAISISHQREIERRWLRDQLEDRLQRAKYQRAEYLRKRGRQRNYVRVNWNRLHKQQADILSRKLARCWRHFLKTRRTTLYLAKAYDALNINENHVKSLPFEKLALLMESTDTLQTLKSLLERLENRFKLAKASTSTNHRSGLDGSDDIDHLLRRVATPKKRTISRSSMRGRDVKKVSSVREGIKGPAKLSRYPVRIVLCAYMILGHPDSVFSGRGEREIALSKSAKEFVLEFELLLKIILEGPIQSSDEESDTTISQKRWTFRSQLATFDRAWSSYLNCFVVWKVRDAQSLEEDLVRAACQLELSMIQKCKLTPEGDNDSLTYDLKAIRKQVAEDQKLIRDKVKHLSGDAGIERMECSLSETRSKYFEAKENGSPVGSPILSVLSPGSPSSSSPARTSYDSYSDRQSNVIEGTEKTSRVVRSLFREDNSSSSENFGSFSSRSSYLDSQLYTENEVIVNEFLHDHHAVLDGVNNSHEDQNSIKLKIRETMEKAFWDAIIESMKQDKPNYDQVVQLMREVRDEICDMAPQRWKQDIVEAIDLEVFSQILKSGNLDIHCLGKILEFAMATLQKLSSPASDDEMKATQQNLLEELSEICQDNDESKFSHVTAMIKGLRFVLEQIQALKREISKARIRMMVPLLKGPAGLDYLRGAFANRYGSPDDACTSLPMTVQWLSSMWTCKDQEWIEHSNLLYPLLRPKSSYKGFLPSTVLRTGGNSLAKTNQSQMDGNAAGHQLPECNGERVDLLVRLGLLKLVSGIDGLKQEVLPETLKFNFARLRAAQAQIQTNIVEVVGSIIILVCRQMLMSDQVVANTTDMESTLLKCTEQVLELIDHVEDVSIEEIVETMSGFLKISEKVVDTEKLRTRKLVMTRTLAKSLQAGDPVFQKVSHAVYLAARGVALGGNGPEGKKLAEIALQQVEAVALTGTVVEVAEVLGVMGTISIGVHGPWYRNLIESL</sequence>
<name>A0A7J7CDA8_TRIWF</name>
<dbReference type="Proteomes" id="UP000593562">
    <property type="component" value="Unassembled WGS sequence"/>
</dbReference>
<feature type="compositionally biased region" description="Low complexity" evidence="3">
    <location>
        <begin position="608"/>
        <end position="631"/>
    </location>
</feature>
<dbReference type="PANTHER" id="PTHR12832:SF34">
    <property type="entry name" value="T-COMPLEX PROTEIN 11"/>
    <property type="match status" value="1"/>
</dbReference>
<evidence type="ECO:0000256" key="2">
    <source>
        <dbReference type="SAM" id="Coils"/>
    </source>
</evidence>
<dbReference type="FunCoup" id="A0A7J7CDA8">
    <property type="interactions" value="349"/>
</dbReference>
<evidence type="ECO:0000256" key="1">
    <source>
        <dbReference type="ARBA" id="ARBA00010954"/>
    </source>
</evidence>
<dbReference type="InterPro" id="IPR008862">
    <property type="entry name" value="Tcp11"/>
</dbReference>
<feature type="region of interest" description="Disordered" evidence="3">
    <location>
        <begin position="608"/>
        <end position="641"/>
    </location>
</feature>
<reference evidence="4 5" key="1">
    <citation type="journal article" date="2020" name="Nat. Commun.">
        <title>Genome of Tripterygium wilfordii and identification of cytochrome P450 involved in triptolide biosynthesis.</title>
        <authorList>
            <person name="Tu L."/>
            <person name="Su P."/>
            <person name="Zhang Z."/>
            <person name="Gao L."/>
            <person name="Wang J."/>
            <person name="Hu T."/>
            <person name="Zhou J."/>
            <person name="Zhang Y."/>
            <person name="Zhao Y."/>
            <person name="Liu Y."/>
            <person name="Song Y."/>
            <person name="Tong Y."/>
            <person name="Lu Y."/>
            <person name="Yang J."/>
            <person name="Xu C."/>
            <person name="Jia M."/>
            <person name="Peters R.J."/>
            <person name="Huang L."/>
            <person name="Gao W."/>
        </authorList>
    </citation>
    <scope>NUCLEOTIDE SEQUENCE [LARGE SCALE GENOMIC DNA]</scope>
    <source>
        <strain evidence="5">cv. XIE 37</strain>
        <tissue evidence="4">Leaf</tissue>
    </source>
</reference>
<evidence type="ECO:0000313" key="4">
    <source>
        <dbReference type="EMBL" id="KAF5732113.1"/>
    </source>
</evidence>
<protein>
    <recommendedName>
        <fullName evidence="6">T-complex protein 11</fullName>
    </recommendedName>
</protein>
<feature type="region of interest" description="Disordered" evidence="3">
    <location>
        <begin position="69"/>
        <end position="99"/>
    </location>
</feature>
<dbReference type="PANTHER" id="PTHR12832">
    <property type="entry name" value="TESTIS-SPECIFIC PROTEIN PBS13 T-COMPLEX 11"/>
    <property type="match status" value="1"/>
</dbReference>
<comment type="caution">
    <text evidence="4">The sequence shown here is derived from an EMBL/GenBank/DDBJ whole genome shotgun (WGS) entry which is preliminary data.</text>
</comment>
<dbReference type="AlphaFoldDB" id="A0A7J7CDA8"/>
<proteinExistence type="inferred from homology"/>
<dbReference type="Pfam" id="PF05794">
    <property type="entry name" value="Tcp11"/>
    <property type="match status" value="1"/>
</dbReference>
<dbReference type="GO" id="GO:0007165">
    <property type="term" value="P:signal transduction"/>
    <property type="evidence" value="ECO:0007669"/>
    <property type="project" value="TreeGrafter"/>
</dbReference>
<dbReference type="InParanoid" id="A0A7J7CDA8"/>
<feature type="coiled-coil region" evidence="2">
    <location>
        <begin position="336"/>
        <end position="363"/>
    </location>
</feature>
<gene>
    <name evidence="4" type="ORF">HS088_TW18G00802</name>
</gene>
<keyword evidence="2" id="KW-0175">Coiled coil</keyword>